<keyword evidence="2" id="KW-0479">Metal-binding</keyword>
<feature type="region of interest" description="Disordered" evidence="3">
    <location>
        <begin position="97"/>
        <end position="123"/>
    </location>
</feature>
<evidence type="ECO:0008006" key="8">
    <source>
        <dbReference type="Google" id="ProtNLM"/>
    </source>
</evidence>
<evidence type="ECO:0000313" key="7">
    <source>
        <dbReference type="Proteomes" id="UP000014500"/>
    </source>
</evidence>
<feature type="domain" description="CCHC-type" evidence="4">
    <location>
        <begin position="142"/>
        <end position="156"/>
    </location>
</feature>
<keyword evidence="2" id="KW-0863">Zinc-finger</keyword>
<dbReference type="Proteomes" id="UP000014500">
    <property type="component" value="Unassembled WGS sequence"/>
</dbReference>
<protein>
    <recommendedName>
        <fullName evidence="8">CCHC-type domain-containing protein</fullName>
    </recommendedName>
</protein>
<proteinExistence type="predicted"/>
<dbReference type="InterPro" id="IPR001878">
    <property type="entry name" value="Znf_CCHC"/>
</dbReference>
<feature type="domain" description="Peptidase A2" evidence="5">
    <location>
        <begin position="210"/>
        <end position="289"/>
    </location>
</feature>
<organism evidence="6 7">
    <name type="scientific">Strigamia maritima</name>
    <name type="common">European centipede</name>
    <name type="synonym">Geophilus maritimus</name>
    <dbReference type="NCBI Taxonomy" id="126957"/>
    <lineage>
        <taxon>Eukaryota</taxon>
        <taxon>Metazoa</taxon>
        <taxon>Ecdysozoa</taxon>
        <taxon>Arthropoda</taxon>
        <taxon>Myriapoda</taxon>
        <taxon>Chilopoda</taxon>
        <taxon>Pleurostigmophora</taxon>
        <taxon>Geophilomorpha</taxon>
        <taxon>Linotaeniidae</taxon>
        <taxon>Strigamia</taxon>
    </lineage>
</organism>
<evidence type="ECO:0000259" key="5">
    <source>
        <dbReference type="PROSITE" id="PS50175"/>
    </source>
</evidence>
<name>T1IK96_STRMM</name>
<dbReference type="EMBL" id="JH430448">
    <property type="status" value="NOT_ANNOTATED_CDS"/>
    <property type="molecule type" value="Genomic_DNA"/>
</dbReference>
<dbReference type="Gene3D" id="4.10.60.10">
    <property type="entry name" value="Zinc finger, CCHC-type"/>
    <property type="match status" value="1"/>
</dbReference>
<dbReference type="GO" id="GO:0008270">
    <property type="term" value="F:zinc ion binding"/>
    <property type="evidence" value="ECO:0007669"/>
    <property type="project" value="UniProtKB-KW"/>
</dbReference>
<dbReference type="Gene3D" id="2.40.70.10">
    <property type="entry name" value="Acid Proteases"/>
    <property type="match status" value="1"/>
</dbReference>
<dbReference type="InterPro" id="IPR021109">
    <property type="entry name" value="Peptidase_aspartic_dom_sf"/>
</dbReference>
<dbReference type="PROSITE" id="PS50175">
    <property type="entry name" value="ASP_PROT_RETROV"/>
    <property type="match status" value="1"/>
</dbReference>
<evidence type="ECO:0000256" key="2">
    <source>
        <dbReference type="PROSITE-ProRule" id="PRU00047"/>
    </source>
</evidence>
<dbReference type="eggNOG" id="ENOG502S53Y">
    <property type="taxonomic scope" value="Eukaryota"/>
</dbReference>
<dbReference type="EnsemblMetazoa" id="SMAR001336-RA">
    <property type="protein sequence ID" value="SMAR001336-PA"/>
    <property type="gene ID" value="SMAR001336"/>
</dbReference>
<dbReference type="PANTHER" id="PTHR37984">
    <property type="entry name" value="PROTEIN CBG26694"/>
    <property type="match status" value="1"/>
</dbReference>
<keyword evidence="7" id="KW-1185">Reference proteome</keyword>
<dbReference type="SUPFAM" id="SSF50630">
    <property type="entry name" value="Acid proteases"/>
    <property type="match status" value="1"/>
</dbReference>
<evidence type="ECO:0000256" key="1">
    <source>
        <dbReference type="ARBA" id="ARBA00022801"/>
    </source>
</evidence>
<reference evidence="7" key="1">
    <citation type="submission" date="2011-05" db="EMBL/GenBank/DDBJ databases">
        <authorList>
            <person name="Richards S.R."/>
            <person name="Qu J."/>
            <person name="Jiang H."/>
            <person name="Jhangiani S.N."/>
            <person name="Agravi P."/>
            <person name="Goodspeed R."/>
            <person name="Gross S."/>
            <person name="Mandapat C."/>
            <person name="Jackson L."/>
            <person name="Mathew T."/>
            <person name="Pu L."/>
            <person name="Thornton R."/>
            <person name="Saada N."/>
            <person name="Wilczek-Boney K.B."/>
            <person name="Lee S."/>
            <person name="Kovar C."/>
            <person name="Wu Y."/>
            <person name="Scherer S.E."/>
            <person name="Worley K.C."/>
            <person name="Muzny D.M."/>
            <person name="Gibbs R."/>
        </authorList>
    </citation>
    <scope>NUCLEOTIDE SEQUENCE</scope>
    <source>
        <strain evidence="7">Brora</strain>
    </source>
</reference>
<dbReference type="SMART" id="SM00343">
    <property type="entry name" value="ZnF_C2HC"/>
    <property type="match status" value="2"/>
</dbReference>
<dbReference type="STRING" id="126957.T1IK96"/>
<keyword evidence="1" id="KW-0378">Hydrolase</keyword>
<evidence type="ECO:0000313" key="6">
    <source>
        <dbReference type="EnsemblMetazoa" id="SMAR001336-PA"/>
    </source>
</evidence>
<reference evidence="6" key="2">
    <citation type="submission" date="2015-02" db="UniProtKB">
        <authorList>
            <consortium name="EnsemblMetazoa"/>
        </authorList>
    </citation>
    <scope>IDENTIFICATION</scope>
</reference>
<sequence length="357" mass="39222">MSANRCPEPLVVMEKMRVNQRVQAPTESLSEFVSALRALSKHCGFGADLNNRICERLVAGLRFQSIQRALAREKDLTLETAVQTALSMELSSAEVEKLHKPLTTQKQRPTTRNKPKRSSGNCSACGKTNHTIDACRFKNATCHGCGRAGHIKPVCPTTNTNSQNGTHSIDVRTQVPFYHVKCTNKVHMTSLWLNLVNLIVLKLQVANVMLPMEVDTGAAATIISSSCFQLNFALSFKLQKLSTEMTTYSGQLIKMSGIFEVPVAHKGQQFTLPLCVAENGPVSLLGRDWLHKFGYIESTCEMMGATVNSLEMASVSAPHSATDAKLTSLLEKHAHVFRDEIGVPGPYGHERSDRKGD</sequence>
<dbReference type="GO" id="GO:0006508">
    <property type="term" value="P:proteolysis"/>
    <property type="evidence" value="ECO:0007669"/>
    <property type="project" value="InterPro"/>
</dbReference>
<dbReference type="PhylomeDB" id="T1IK96"/>
<dbReference type="OMA" id="YGHERSD"/>
<dbReference type="PROSITE" id="PS50158">
    <property type="entry name" value="ZF_CCHC"/>
    <property type="match status" value="1"/>
</dbReference>
<dbReference type="GO" id="GO:0003676">
    <property type="term" value="F:nucleic acid binding"/>
    <property type="evidence" value="ECO:0007669"/>
    <property type="project" value="InterPro"/>
</dbReference>
<dbReference type="SUPFAM" id="SSF57756">
    <property type="entry name" value="Retrovirus zinc finger-like domains"/>
    <property type="match status" value="1"/>
</dbReference>
<dbReference type="InterPro" id="IPR050951">
    <property type="entry name" value="Retrovirus_Pol_polyprotein"/>
</dbReference>
<keyword evidence="2" id="KW-0862">Zinc</keyword>
<accession>T1IK96</accession>
<evidence type="ECO:0000256" key="3">
    <source>
        <dbReference type="SAM" id="MobiDB-lite"/>
    </source>
</evidence>
<dbReference type="Pfam" id="PF00077">
    <property type="entry name" value="RVP"/>
    <property type="match status" value="1"/>
</dbReference>
<dbReference type="PANTHER" id="PTHR37984:SF13">
    <property type="entry name" value="RIBONUCLEASE H"/>
    <property type="match status" value="1"/>
</dbReference>
<dbReference type="GO" id="GO:0004190">
    <property type="term" value="F:aspartic-type endopeptidase activity"/>
    <property type="evidence" value="ECO:0007669"/>
    <property type="project" value="InterPro"/>
</dbReference>
<dbReference type="InterPro" id="IPR001995">
    <property type="entry name" value="Peptidase_A2_cat"/>
</dbReference>
<dbReference type="InterPro" id="IPR036875">
    <property type="entry name" value="Znf_CCHC_sf"/>
</dbReference>
<dbReference type="InterPro" id="IPR018061">
    <property type="entry name" value="Retropepsins"/>
</dbReference>
<evidence type="ECO:0000259" key="4">
    <source>
        <dbReference type="PROSITE" id="PS50158"/>
    </source>
</evidence>
<dbReference type="AlphaFoldDB" id="T1IK96"/>
<dbReference type="HOGENOM" id="CLU_035540_6_0_1"/>